<name>A0ABT5Q810_9PSED</name>
<dbReference type="RefSeq" id="WP_273923324.1">
    <property type="nucleotide sequence ID" value="NZ_JAMDGR010000012.1"/>
</dbReference>
<dbReference type="PROSITE" id="PS51257">
    <property type="entry name" value="PROKAR_LIPOPROTEIN"/>
    <property type="match status" value="1"/>
</dbReference>
<dbReference type="Proteomes" id="UP001217610">
    <property type="component" value="Unassembled WGS sequence"/>
</dbReference>
<keyword evidence="2" id="KW-1185">Reference proteome</keyword>
<proteinExistence type="predicted"/>
<protein>
    <submittedName>
        <fullName evidence="1">Uncharacterized protein</fullName>
    </submittedName>
</protein>
<dbReference type="EMBL" id="JAMDGR010000012">
    <property type="protein sequence ID" value="MDD1149782.1"/>
    <property type="molecule type" value="Genomic_DNA"/>
</dbReference>
<reference evidence="1 2" key="1">
    <citation type="submission" date="2022-05" db="EMBL/GenBank/DDBJ databases">
        <title>Novel Pseudomonas spp. Isolated from a Rainbow Trout Aquaculture Facility.</title>
        <authorList>
            <person name="Testerman T."/>
            <person name="Graf J."/>
        </authorList>
    </citation>
    <scope>NUCLEOTIDE SEQUENCE [LARGE SCALE GENOMIC DNA]</scope>
    <source>
        <strain evidence="1 2">ID357</strain>
    </source>
</reference>
<comment type="caution">
    <text evidence="1">The sequence shown here is derived from an EMBL/GenBank/DDBJ whole genome shotgun (WGS) entry which is preliminary data.</text>
</comment>
<evidence type="ECO:0000313" key="1">
    <source>
        <dbReference type="EMBL" id="MDD1149782.1"/>
    </source>
</evidence>
<gene>
    <name evidence="1" type="ORF">M5G25_15920</name>
</gene>
<organism evidence="1 2">
    <name type="scientific">Pseudomonas idahonensis</name>
    <dbReference type="NCBI Taxonomy" id="2942628"/>
    <lineage>
        <taxon>Bacteria</taxon>
        <taxon>Pseudomonadati</taxon>
        <taxon>Pseudomonadota</taxon>
        <taxon>Gammaproteobacteria</taxon>
        <taxon>Pseudomonadales</taxon>
        <taxon>Pseudomonadaceae</taxon>
        <taxon>Pseudomonas</taxon>
    </lineage>
</organism>
<accession>A0ABT5Q810</accession>
<sequence>MKRMFVAITVAFTISGCQAPKSKLPVIPDELVGRSQVFDAGYQKKLELLITEDNNQEMNALKLMKASLDECLPKRPSSPDGASHCASDSLTVVYGYMEKNFRVKKEAPPDYYQSFTPALKSWVVAMFILENKPTEPDLARLGLLANLSVLSAMKTMPDSD</sequence>
<evidence type="ECO:0000313" key="2">
    <source>
        <dbReference type="Proteomes" id="UP001217610"/>
    </source>
</evidence>